<reference evidence="2" key="1">
    <citation type="submission" date="2025-05" db="UniProtKB">
        <authorList>
            <consortium name="Ensembl"/>
        </authorList>
    </citation>
    <scope>IDENTIFICATION</scope>
</reference>
<dbReference type="Proteomes" id="UP000694720">
    <property type="component" value="Unplaced"/>
</dbReference>
<dbReference type="Proteomes" id="UP000694728">
    <property type="component" value="Unplaced"/>
</dbReference>
<dbReference type="Ensembl" id="ENSSSCT00040012880.1">
    <property type="protein sequence ID" value="ENSSSCP00040004854.1"/>
    <property type="gene ID" value="ENSSSCG00040009961.1"/>
</dbReference>
<dbReference type="Gene3D" id="2.10.60.10">
    <property type="entry name" value="CD59"/>
    <property type="match status" value="1"/>
</dbReference>
<keyword evidence="1" id="KW-0472">Membrane</keyword>
<proteinExistence type="predicted"/>
<dbReference type="Proteomes" id="UP000694725">
    <property type="component" value="Unplaced"/>
</dbReference>
<dbReference type="Ensembl" id="ENSSSCT00035016313.1">
    <property type="protein sequence ID" value="ENSSSCP00035005647.1"/>
    <property type="gene ID" value="ENSSSCG00035012930.1"/>
</dbReference>
<sequence>RGVKSPSSQLGAPSLSILATNFPSFFFFTVSWEIKMNDLEEKDIDEFQSNGFKCPTCFAVLGRKCDNTLKWCRADKLKCVEFSGIINTGVKDIAVEMKKCVQADLCKETITYMGFPIANQSKNCRSAIRNGAKIRSPTPIIFVLFLEKLLY</sequence>
<dbReference type="SUPFAM" id="SSF57302">
    <property type="entry name" value="Snake toxin-like"/>
    <property type="match status" value="1"/>
</dbReference>
<feature type="transmembrane region" description="Helical" evidence="1">
    <location>
        <begin position="12"/>
        <end position="32"/>
    </location>
</feature>
<keyword evidence="1" id="KW-1133">Transmembrane helix</keyword>
<dbReference type="Ensembl" id="ENSSSCT00065079712.1">
    <property type="protein sequence ID" value="ENSSSCP00065034668.1"/>
    <property type="gene ID" value="ENSSSCG00065058270.1"/>
</dbReference>
<keyword evidence="1" id="KW-0812">Transmembrane</keyword>
<dbReference type="Proteomes" id="UP000694723">
    <property type="component" value="Unplaced"/>
</dbReference>
<dbReference type="InterPro" id="IPR045860">
    <property type="entry name" value="Snake_toxin-like_sf"/>
</dbReference>
<dbReference type="AlphaFoldDB" id="A0A8D0KAB6"/>
<dbReference type="Proteomes" id="UP000694722">
    <property type="component" value="Unplaced"/>
</dbReference>
<dbReference type="Ensembl" id="ENSSSCT00015087497.1">
    <property type="protein sequence ID" value="ENSSSCP00015035646.1"/>
    <property type="gene ID" value="ENSSSCG00015065378.1"/>
</dbReference>
<dbReference type="Ensembl" id="ENSSSCT00055014124.1">
    <property type="protein sequence ID" value="ENSSSCP00055011110.1"/>
    <property type="gene ID" value="ENSSSCG00055007264.1"/>
</dbReference>
<evidence type="ECO:0000256" key="1">
    <source>
        <dbReference type="SAM" id="Phobius"/>
    </source>
</evidence>
<dbReference type="Proteomes" id="UP000694724">
    <property type="component" value="Unplaced"/>
</dbReference>
<organism evidence="2 3">
    <name type="scientific">Sus scrofa</name>
    <name type="common">Pig</name>
    <dbReference type="NCBI Taxonomy" id="9823"/>
    <lineage>
        <taxon>Eukaryota</taxon>
        <taxon>Metazoa</taxon>
        <taxon>Chordata</taxon>
        <taxon>Craniata</taxon>
        <taxon>Vertebrata</taxon>
        <taxon>Euteleostomi</taxon>
        <taxon>Mammalia</taxon>
        <taxon>Eutheria</taxon>
        <taxon>Laurasiatheria</taxon>
        <taxon>Artiodactyla</taxon>
        <taxon>Suina</taxon>
        <taxon>Suidae</taxon>
        <taxon>Sus</taxon>
    </lineage>
</organism>
<evidence type="ECO:0000313" key="3">
    <source>
        <dbReference type="Proteomes" id="UP000694720"/>
    </source>
</evidence>
<dbReference type="Ensembl" id="ENSSSCT00060031337.1">
    <property type="protein sequence ID" value="ENSSSCP00060013450.1"/>
    <property type="gene ID" value="ENSSSCG00060023083.1"/>
</dbReference>
<accession>A0A8D0KAB6</accession>
<dbReference type="Ensembl" id="ENSSSCT00045043824.1">
    <property type="protein sequence ID" value="ENSSSCP00045030429.1"/>
    <property type="gene ID" value="ENSSSCG00045025718.1"/>
</dbReference>
<evidence type="ECO:0000313" key="2">
    <source>
        <dbReference type="Ensembl" id="ENSSSCP00035005647.1"/>
    </source>
</evidence>
<dbReference type="Proteomes" id="UP000694726">
    <property type="component" value="Unplaced"/>
</dbReference>
<dbReference type="CDD" id="cd23570">
    <property type="entry name" value="TFP_LU_ECD_LYPD9"/>
    <property type="match status" value="1"/>
</dbReference>
<protein>
    <recommendedName>
        <fullName evidence="4">UPAR/Ly6 domain-containing protein</fullName>
    </recommendedName>
</protein>
<evidence type="ECO:0008006" key="4">
    <source>
        <dbReference type="Google" id="ProtNLM"/>
    </source>
</evidence>
<name>A0A8D0KAB6_PIG</name>